<sequence length="244" mass="27708">PIRCISNTIPLPVISNILFVQDIDFDLVKYLAPGAKTLSEGEALRLAIDALPQQERFIVRNLIEYIKERQRYIPASVLDRLETISFVIAGDSKISAPKKLLDPVCEAASLYSPNDRYVPKDETRIVDALRTLGAFKTTIDPEMALERIEFISSHSDLITRHNLAMKLFSLIQTSSFNLLELKVDDRLEWVPSDDFKVVRPSECYDPLIYPLSLFNRVAKVIQPSLIVSLPLRSLLGWNVAIRRD</sequence>
<name>A0ACA9QHK1_9GLOM</name>
<keyword evidence="2" id="KW-1185">Reference proteome</keyword>
<feature type="non-terminal residue" evidence="1">
    <location>
        <position position="244"/>
    </location>
</feature>
<evidence type="ECO:0000313" key="1">
    <source>
        <dbReference type="EMBL" id="CAG8752464.1"/>
    </source>
</evidence>
<organism evidence="1 2">
    <name type="scientific">Acaulospora colombiana</name>
    <dbReference type="NCBI Taxonomy" id="27376"/>
    <lineage>
        <taxon>Eukaryota</taxon>
        <taxon>Fungi</taxon>
        <taxon>Fungi incertae sedis</taxon>
        <taxon>Mucoromycota</taxon>
        <taxon>Glomeromycotina</taxon>
        <taxon>Glomeromycetes</taxon>
        <taxon>Diversisporales</taxon>
        <taxon>Acaulosporaceae</taxon>
        <taxon>Acaulospora</taxon>
    </lineage>
</organism>
<feature type="non-terminal residue" evidence="1">
    <location>
        <position position="1"/>
    </location>
</feature>
<protein>
    <submittedName>
        <fullName evidence="1">9447_t:CDS:1</fullName>
    </submittedName>
</protein>
<accession>A0ACA9QHK1</accession>
<dbReference type="EMBL" id="CAJVPT010053935">
    <property type="protein sequence ID" value="CAG8752464.1"/>
    <property type="molecule type" value="Genomic_DNA"/>
</dbReference>
<comment type="caution">
    <text evidence="1">The sequence shown here is derived from an EMBL/GenBank/DDBJ whole genome shotgun (WGS) entry which is preliminary data.</text>
</comment>
<reference evidence="1" key="1">
    <citation type="submission" date="2021-06" db="EMBL/GenBank/DDBJ databases">
        <authorList>
            <person name="Kallberg Y."/>
            <person name="Tangrot J."/>
            <person name="Rosling A."/>
        </authorList>
    </citation>
    <scope>NUCLEOTIDE SEQUENCE</scope>
    <source>
        <strain evidence="1">CL356</strain>
    </source>
</reference>
<gene>
    <name evidence="1" type="ORF">ACOLOM_LOCUS12769</name>
</gene>
<evidence type="ECO:0000313" key="2">
    <source>
        <dbReference type="Proteomes" id="UP000789525"/>
    </source>
</evidence>
<proteinExistence type="predicted"/>
<dbReference type="Proteomes" id="UP000789525">
    <property type="component" value="Unassembled WGS sequence"/>
</dbReference>